<dbReference type="HOGENOM" id="CLU_112535_0_0_1"/>
<evidence type="ECO:0000313" key="3">
    <source>
        <dbReference type="Proteomes" id="UP000002149"/>
    </source>
</evidence>
<accession>Q5KML1</accession>
<proteinExistence type="predicted"/>
<dbReference type="InParanoid" id="Q5KML1"/>
<dbReference type="EMBL" id="AE017342">
    <property type="protein sequence ID" value="AAW41497.1"/>
    <property type="molecule type" value="Genomic_DNA"/>
</dbReference>
<accession>Q55XC2</accession>
<organism evidence="2 3">
    <name type="scientific">Cryptococcus deneoformans (strain JEC21 / ATCC MYA-565)</name>
    <name type="common">Cryptococcus neoformans var. neoformans serotype D</name>
    <dbReference type="NCBI Taxonomy" id="214684"/>
    <lineage>
        <taxon>Eukaryota</taxon>
        <taxon>Fungi</taxon>
        <taxon>Dikarya</taxon>
        <taxon>Basidiomycota</taxon>
        <taxon>Agaricomycotina</taxon>
        <taxon>Tremellomycetes</taxon>
        <taxon>Tremellales</taxon>
        <taxon>Cryptococcaceae</taxon>
        <taxon>Cryptococcus</taxon>
        <taxon>Cryptococcus neoformans species complex</taxon>
    </lineage>
</organism>
<feature type="compositionally biased region" description="Basic and acidic residues" evidence="1">
    <location>
        <begin position="150"/>
        <end position="163"/>
    </location>
</feature>
<dbReference type="OrthoDB" id="2575738at2759"/>
<feature type="region of interest" description="Disordered" evidence="1">
    <location>
        <begin position="1"/>
        <end position="83"/>
    </location>
</feature>
<dbReference type="PaxDb" id="214684-Q5KML1"/>
<sequence>MYPTRSAPRPPRETASLPPNHPFATSLKPFGYHANSSTSSLHSSSYHRAGTYPSSRSRAPTSHAASLARPPPPSRIPPPCRAIDDFGCFSQPHGAYPRSTKPTTESIPRTYTTLPVELSLFDPRPRQTLLQDVEFILGKKLRFPFMEKCTSSDKKAKSKGEKGKKGRGVREGNWI</sequence>
<dbReference type="AlphaFoldDB" id="Q5KML1"/>
<dbReference type="KEGG" id="cne:CNB01320"/>
<dbReference type="RefSeq" id="XP_568804.1">
    <property type="nucleotide sequence ID" value="XM_568804.1"/>
</dbReference>
<feature type="compositionally biased region" description="Pro residues" evidence="1">
    <location>
        <begin position="69"/>
        <end position="80"/>
    </location>
</feature>
<name>Q5KML1_CRYD1</name>
<dbReference type="Proteomes" id="UP000002149">
    <property type="component" value="Chromosome 2"/>
</dbReference>
<evidence type="ECO:0000313" key="2">
    <source>
        <dbReference type="EMBL" id="AAW41497.1"/>
    </source>
</evidence>
<keyword evidence="3" id="KW-1185">Reference proteome</keyword>
<evidence type="ECO:0000256" key="1">
    <source>
        <dbReference type="SAM" id="MobiDB-lite"/>
    </source>
</evidence>
<gene>
    <name evidence="2" type="ordered locus">CNB01320</name>
</gene>
<protein>
    <submittedName>
        <fullName evidence="2">Uncharacterized protein</fullName>
    </submittedName>
</protein>
<feature type="region of interest" description="Disordered" evidence="1">
    <location>
        <begin position="150"/>
        <end position="175"/>
    </location>
</feature>
<dbReference type="VEuPathDB" id="FungiDB:CNB01320"/>
<dbReference type="GeneID" id="3255848"/>
<reference evidence="2 3" key="1">
    <citation type="journal article" date="2005" name="Science">
        <title>The genome of the basidiomycetous yeast and human pathogen Cryptococcus neoformans.</title>
        <authorList>
            <person name="Loftus B.J."/>
            <person name="Fung E."/>
            <person name="Roncaglia P."/>
            <person name="Rowley D."/>
            <person name="Amedeo P."/>
            <person name="Bruno D."/>
            <person name="Vamathevan J."/>
            <person name="Miranda M."/>
            <person name="Anderson I.J."/>
            <person name="Fraser J.A."/>
            <person name="Allen J.E."/>
            <person name="Bosdet I.E."/>
            <person name="Brent M.R."/>
            <person name="Chiu R."/>
            <person name="Doering T.L."/>
            <person name="Donlin M.J."/>
            <person name="D'Souza C.A."/>
            <person name="Fox D.S."/>
            <person name="Grinberg V."/>
            <person name="Fu J."/>
            <person name="Fukushima M."/>
            <person name="Haas B.J."/>
            <person name="Huang J.C."/>
            <person name="Janbon G."/>
            <person name="Jones S.J."/>
            <person name="Koo H.L."/>
            <person name="Krzywinski M.I."/>
            <person name="Kwon-Chung J.K."/>
            <person name="Lengeler K.B."/>
            <person name="Maiti R."/>
            <person name="Marra M.A."/>
            <person name="Marra R.E."/>
            <person name="Mathewson C.A."/>
            <person name="Mitchell T.G."/>
            <person name="Pertea M."/>
            <person name="Riggs F.R."/>
            <person name="Salzberg S.L."/>
            <person name="Schein J.E."/>
            <person name="Shvartsbeyn A."/>
            <person name="Shin H."/>
            <person name="Shumway M."/>
            <person name="Specht C.A."/>
            <person name="Suh B.B."/>
            <person name="Tenney A."/>
            <person name="Utterback T.R."/>
            <person name="Wickes B.L."/>
            <person name="Wortman J.R."/>
            <person name="Wye N.H."/>
            <person name="Kronstad J.W."/>
            <person name="Lodge J.K."/>
            <person name="Heitman J."/>
            <person name="Davis R.W."/>
            <person name="Fraser C.M."/>
            <person name="Hyman R.W."/>
        </authorList>
    </citation>
    <scope>NUCLEOTIDE SEQUENCE [LARGE SCALE GENOMIC DNA]</scope>
    <source>
        <strain evidence="3">JEC21 / ATCC MYA-565</strain>
    </source>
</reference>
<dbReference type="OMA" id="ESIPRTY"/>